<keyword evidence="2" id="KW-1185">Reference proteome</keyword>
<dbReference type="AlphaFoldDB" id="A0A4C1UTR3"/>
<comment type="caution">
    <text evidence="1">The sequence shown here is derived from an EMBL/GenBank/DDBJ whole genome shotgun (WGS) entry which is preliminary data.</text>
</comment>
<sequence length="97" mass="10905">MHSLNAAIRAYELFATCGKRTHERTEKVELVGSDGKYFAVPLSILATGKSSEIILGRNDALYLEKRSSSHLRRRRKDKVNWVVAQLLDSLPSVHLSP</sequence>
<organism evidence="1 2">
    <name type="scientific">Eumeta variegata</name>
    <name type="common">Bagworm moth</name>
    <name type="synonym">Eumeta japonica</name>
    <dbReference type="NCBI Taxonomy" id="151549"/>
    <lineage>
        <taxon>Eukaryota</taxon>
        <taxon>Metazoa</taxon>
        <taxon>Ecdysozoa</taxon>
        <taxon>Arthropoda</taxon>
        <taxon>Hexapoda</taxon>
        <taxon>Insecta</taxon>
        <taxon>Pterygota</taxon>
        <taxon>Neoptera</taxon>
        <taxon>Endopterygota</taxon>
        <taxon>Lepidoptera</taxon>
        <taxon>Glossata</taxon>
        <taxon>Ditrysia</taxon>
        <taxon>Tineoidea</taxon>
        <taxon>Psychidae</taxon>
        <taxon>Oiketicinae</taxon>
        <taxon>Eumeta</taxon>
    </lineage>
</organism>
<reference evidence="1 2" key="1">
    <citation type="journal article" date="2019" name="Commun. Biol.">
        <title>The bagworm genome reveals a unique fibroin gene that provides high tensile strength.</title>
        <authorList>
            <person name="Kono N."/>
            <person name="Nakamura H."/>
            <person name="Ohtoshi R."/>
            <person name="Tomita M."/>
            <person name="Numata K."/>
            <person name="Arakawa K."/>
        </authorList>
    </citation>
    <scope>NUCLEOTIDE SEQUENCE [LARGE SCALE GENOMIC DNA]</scope>
</reference>
<gene>
    <name evidence="1" type="ORF">EVAR_18362_1</name>
</gene>
<accession>A0A4C1UTR3</accession>
<protein>
    <submittedName>
        <fullName evidence="1">Uncharacterized protein</fullName>
    </submittedName>
</protein>
<evidence type="ECO:0000313" key="2">
    <source>
        <dbReference type="Proteomes" id="UP000299102"/>
    </source>
</evidence>
<name>A0A4C1UTR3_EUMVA</name>
<dbReference type="Proteomes" id="UP000299102">
    <property type="component" value="Unassembled WGS sequence"/>
</dbReference>
<proteinExistence type="predicted"/>
<dbReference type="EMBL" id="BGZK01000226">
    <property type="protein sequence ID" value="GBP29883.1"/>
    <property type="molecule type" value="Genomic_DNA"/>
</dbReference>
<evidence type="ECO:0000313" key="1">
    <source>
        <dbReference type="EMBL" id="GBP29883.1"/>
    </source>
</evidence>